<evidence type="ECO:0000313" key="1">
    <source>
        <dbReference type="EMBL" id="NKE10828.1"/>
    </source>
</evidence>
<dbReference type="AlphaFoldDB" id="A0A846TNN9"/>
<dbReference type="Proteomes" id="UP000521379">
    <property type="component" value="Unassembled WGS sequence"/>
</dbReference>
<dbReference type="RefSeq" id="WP_168023558.1">
    <property type="nucleotide sequence ID" value="NZ_JAAVUN010000085.1"/>
</dbReference>
<comment type="caution">
    <text evidence="1">The sequence shown here is derived from an EMBL/GenBank/DDBJ whole genome shotgun (WGS) entry which is preliminary data.</text>
</comment>
<dbReference type="InterPro" id="IPR007362">
    <property type="entry name" value="DUF429"/>
</dbReference>
<feature type="non-terminal residue" evidence="1">
    <location>
        <position position="168"/>
    </location>
</feature>
<proteinExistence type="predicted"/>
<keyword evidence="2" id="KW-1185">Reference proteome</keyword>
<reference evidence="1 2" key="1">
    <citation type="submission" date="2020-02" db="EMBL/GenBank/DDBJ databases">
        <authorList>
            <person name="Sun Q."/>
        </authorList>
    </citation>
    <scope>NUCLEOTIDE SEQUENCE [LARGE SCALE GENOMIC DNA]</scope>
    <source>
        <strain evidence="1 2">YIM 13062</strain>
    </source>
</reference>
<sequence length="168" mass="17799">MVIFVGIDMAAEARRTGVALLRGGGGTGSPDGVRLGADDDGLVSAVERADRTGVDVPLGWPAPFAELISAHASNSLSVPESTGSDWRRGLALRATDLHVWRRTGLKPLSVSADRIAYPALRWAGLEARLRDSGVDVSRDGSGAIVEVYPAAALRCWSLPHRGYKGRKN</sequence>
<gene>
    <name evidence="1" type="ORF">GTW58_13050</name>
</gene>
<dbReference type="EMBL" id="JAAVUN010000085">
    <property type="protein sequence ID" value="NKE10828.1"/>
    <property type="molecule type" value="Genomic_DNA"/>
</dbReference>
<protein>
    <submittedName>
        <fullName evidence="1">DUF429 domain-containing protein</fullName>
    </submittedName>
</protein>
<dbReference type="Pfam" id="PF04250">
    <property type="entry name" value="DUF429"/>
    <property type="match status" value="1"/>
</dbReference>
<organism evidence="1 2">
    <name type="scientific">Kocuria subflava</name>
    <dbReference type="NCBI Taxonomy" id="1736139"/>
    <lineage>
        <taxon>Bacteria</taxon>
        <taxon>Bacillati</taxon>
        <taxon>Actinomycetota</taxon>
        <taxon>Actinomycetes</taxon>
        <taxon>Micrococcales</taxon>
        <taxon>Micrococcaceae</taxon>
        <taxon>Kocuria</taxon>
    </lineage>
</organism>
<accession>A0A846TNN9</accession>
<evidence type="ECO:0000313" key="2">
    <source>
        <dbReference type="Proteomes" id="UP000521379"/>
    </source>
</evidence>
<name>A0A846TNN9_9MICC</name>